<gene>
    <name evidence="3" type="ORF">LuPra_00550</name>
</gene>
<keyword evidence="4" id="KW-1185">Reference proteome</keyword>
<evidence type="ECO:0000313" key="4">
    <source>
        <dbReference type="Proteomes" id="UP000076079"/>
    </source>
</evidence>
<feature type="region of interest" description="Disordered" evidence="1">
    <location>
        <begin position="1"/>
        <end position="20"/>
    </location>
</feature>
<dbReference type="RefSeq" id="WP_157898658.1">
    <property type="nucleotide sequence ID" value="NZ_CP015136.1"/>
</dbReference>
<dbReference type="Gene3D" id="2.40.10.220">
    <property type="entry name" value="predicted glycosyltransferase like domains"/>
    <property type="match status" value="1"/>
</dbReference>
<evidence type="ECO:0000259" key="2">
    <source>
        <dbReference type="Pfam" id="PF07238"/>
    </source>
</evidence>
<dbReference type="InterPro" id="IPR009875">
    <property type="entry name" value="PilZ_domain"/>
</dbReference>
<dbReference type="Proteomes" id="UP000076079">
    <property type="component" value="Chromosome"/>
</dbReference>
<evidence type="ECO:0000313" key="3">
    <source>
        <dbReference type="EMBL" id="AMY07383.1"/>
    </source>
</evidence>
<organism evidence="3 4">
    <name type="scientific">Luteitalea pratensis</name>
    <dbReference type="NCBI Taxonomy" id="1855912"/>
    <lineage>
        <taxon>Bacteria</taxon>
        <taxon>Pseudomonadati</taxon>
        <taxon>Acidobacteriota</taxon>
        <taxon>Vicinamibacteria</taxon>
        <taxon>Vicinamibacterales</taxon>
        <taxon>Vicinamibacteraceae</taxon>
        <taxon>Luteitalea</taxon>
    </lineage>
</organism>
<name>A0A143PGK4_LUTPR</name>
<dbReference type="SUPFAM" id="SSF141371">
    <property type="entry name" value="PilZ domain-like"/>
    <property type="match status" value="1"/>
</dbReference>
<accession>A0A143PGK4</accession>
<dbReference type="GO" id="GO:0035438">
    <property type="term" value="F:cyclic-di-GMP binding"/>
    <property type="evidence" value="ECO:0007669"/>
    <property type="project" value="InterPro"/>
</dbReference>
<protein>
    <submittedName>
        <fullName evidence="3">PilZ domain protein</fullName>
    </submittedName>
</protein>
<dbReference type="Pfam" id="PF07238">
    <property type="entry name" value="PilZ"/>
    <property type="match status" value="1"/>
</dbReference>
<reference evidence="4" key="2">
    <citation type="submission" date="2016-04" db="EMBL/GenBank/DDBJ databases">
        <title>First Complete Genome Sequence of a Subdivision 6 Acidobacterium.</title>
        <authorList>
            <person name="Huang S."/>
            <person name="Vieira S."/>
            <person name="Bunk B."/>
            <person name="Riedel T."/>
            <person name="Sproeer C."/>
            <person name="Overmann J."/>
        </authorList>
    </citation>
    <scope>NUCLEOTIDE SEQUENCE [LARGE SCALE GENOMIC DNA]</scope>
    <source>
        <strain evidence="4">DSM 100886 HEG_-6_39</strain>
    </source>
</reference>
<dbReference type="EMBL" id="CP015136">
    <property type="protein sequence ID" value="AMY07383.1"/>
    <property type="molecule type" value="Genomic_DNA"/>
</dbReference>
<evidence type="ECO:0000256" key="1">
    <source>
        <dbReference type="SAM" id="MobiDB-lite"/>
    </source>
</evidence>
<sequence length="168" mass="18556">MIRRDDTSDESDDRRSHPRLPARLLPTLSAQLSGGSKVTLLDLSQHGVRLETTRHMRPGQMVSLRFSIDDQIVTINASVVRASIVRVGAEEVRYETGLRLSDEFSCDQLQVALVEQQGTNESSVPEDVACPEPFVFAAVENAAGHVDSSRGWWLSGNRTERPASLEGR</sequence>
<feature type="domain" description="PilZ" evidence="2">
    <location>
        <begin position="13"/>
        <end position="89"/>
    </location>
</feature>
<dbReference type="KEGG" id="abac:LuPra_00550"/>
<reference evidence="3 4" key="1">
    <citation type="journal article" date="2016" name="Genome Announc.">
        <title>First Complete Genome Sequence of a Subdivision 6 Acidobacterium Strain.</title>
        <authorList>
            <person name="Huang S."/>
            <person name="Vieira S."/>
            <person name="Bunk B."/>
            <person name="Riedel T."/>
            <person name="Sproer C."/>
            <person name="Overmann J."/>
        </authorList>
    </citation>
    <scope>NUCLEOTIDE SEQUENCE [LARGE SCALE GENOMIC DNA]</scope>
    <source>
        <strain evidence="4">DSM 100886 HEG_-6_39</strain>
    </source>
</reference>
<proteinExistence type="predicted"/>
<dbReference type="STRING" id="1855912.LuPra_00550"/>
<dbReference type="AlphaFoldDB" id="A0A143PGK4"/>